<feature type="transmembrane region" description="Helical" evidence="1">
    <location>
        <begin position="137"/>
        <end position="159"/>
    </location>
</feature>
<feature type="domain" description="DUF1468" evidence="2">
    <location>
        <begin position="31"/>
        <end position="163"/>
    </location>
</feature>
<feature type="transmembrane region" description="Helical" evidence="1">
    <location>
        <begin position="23"/>
        <end position="44"/>
    </location>
</feature>
<dbReference type="RefSeq" id="WP_121647236.1">
    <property type="nucleotide sequence ID" value="NZ_RCUX01000002.1"/>
</dbReference>
<keyword evidence="1" id="KW-1133">Transmembrane helix</keyword>
<keyword evidence="1" id="KW-0812">Transmembrane</keyword>
<evidence type="ECO:0000256" key="1">
    <source>
        <dbReference type="SAM" id="Phobius"/>
    </source>
</evidence>
<dbReference type="AlphaFoldDB" id="A0A3L7AA52"/>
<reference evidence="3 4" key="1">
    <citation type="submission" date="2018-10" db="EMBL/GenBank/DDBJ databases">
        <authorList>
            <person name="Li J."/>
        </authorList>
    </citation>
    <scope>NUCLEOTIDE SEQUENCE [LARGE SCALE GENOMIC DNA]</scope>
    <source>
        <strain evidence="3 4">IF 016277</strain>
    </source>
</reference>
<proteinExistence type="predicted"/>
<dbReference type="Proteomes" id="UP000272503">
    <property type="component" value="Unassembled WGS sequence"/>
</dbReference>
<evidence type="ECO:0000259" key="2">
    <source>
        <dbReference type="Pfam" id="PF07331"/>
    </source>
</evidence>
<name>A0A3L7AA52_9MICO</name>
<organism evidence="3 4">
    <name type="scientific">Mycetocola tolaasinivorans</name>
    <dbReference type="NCBI Taxonomy" id="76635"/>
    <lineage>
        <taxon>Bacteria</taxon>
        <taxon>Bacillati</taxon>
        <taxon>Actinomycetota</taxon>
        <taxon>Actinomycetes</taxon>
        <taxon>Micrococcales</taxon>
        <taxon>Microbacteriaceae</taxon>
        <taxon>Mycetocola</taxon>
    </lineage>
</organism>
<keyword evidence="1" id="KW-0472">Membrane</keyword>
<evidence type="ECO:0000313" key="3">
    <source>
        <dbReference type="EMBL" id="RLP77249.1"/>
    </source>
</evidence>
<protein>
    <submittedName>
        <fullName evidence="3">Tripartite tricarboxylate transporter TctB family protein</fullName>
    </submittedName>
</protein>
<dbReference type="OrthoDB" id="7950028at2"/>
<comment type="caution">
    <text evidence="3">The sequence shown here is derived from an EMBL/GenBank/DDBJ whole genome shotgun (WGS) entry which is preliminary data.</text>
</comment>
<accession>A0A3L7AA52</accession>
<gene>
    <name evidence="3" type="ORF">D9V32_01990</name>
</gene>
<dbReference type="InterPro" id="IPR009936">
    <property type="entry name" value="DUF1468"/>
</dbReference>
<evidence type="ECO:0000313" key="4">
    <source>
        <dbReference type="Proteomes" id="UP000272503"/>
    </source>
</evidence>
<feature type="transmembrane region" description="Helical" evidence="1">
    <location>
        <begin position="98"/>
        <end position="131"/>
    </location>
</feature>
<feature type="transmembrane region" description="Helical" evidence="1">
    <location>
        <begin position="56"/>
        <end position="78"/>
    </location>
</feature>
<sequence length="163" mass="17430">MSETLPTETGPVAVVIPSRARRLLGPVAGIVAGLALLALTLTVKEPLIPTGMSPRWWPQMLGLLLTLLSLGVAVKEFIAPSAADPDLQPPTRTGIIRVAAFLAIIAVYGVLWYFIAFPVATFALFAAMVWVLGERGWKALLLFPAITTGVLYVLFGLLLKVPL</sequence>
<dbReference type="Pfam" id="PF07331">
    <property type="entry name" value="TctB"/>
    <property type="match status" value="1"/>
</dbReference>
<dbReference type="EMBL" id="RCUX01000002">
    <property type="protein sequence ID" value="RLP77249.1"/>
    <property type="molecule type" value="Genomic_DNA"/>
</dbReference>
<keyword evidence="4" id="KW-1185">Reference proteome</keyword>